<name>A0A516KRE5_9CAUD</name>
<proteinExistence type="predicted"/>
<evidence type="ECO:0000313" key="2">
    <source>
        <dbReference type="Proteomes" id="UP000317273"/>
    </source>
</evidence>
<organism evidence="1 2">
    <name type="scientific">Streptomyces phage Celia</name>
    <dbReference type="NCBI Taxonomy" id="2590946"/>
    <lineage>
        <taxon>Viruses</taxon>
        <taxon>Duplodnaviria</taxon>
        <taxon>Heunggongvirae</taxon>
        <taxon>Uroviricota</taxon>
        <taxon>Caudoviricetes</taxon>
        <taxon>Arquatrovirinae</taxon>
        <taxon>Celiavirus</taxon>
        <taxon>Celiavirus celia</taxon>
    </lineage>
</organism>
<dbReference type="KEGG" id="vg:64470538"/>
<gene>
    <name evidence="1" type="primary">57</name>
    <name evidence="1" type="ORF">SEA_CELIA_57</name>
</gene>
<protein>
    <submittedName>
        <fullName evidence="1">Uncharacterized protein</fullName>
    </submittedName>
</protein>
<dbReference type="GeneID" id="64470538"/>
<dbReference type="EMBL" id="MN062705">
    <property type="protein sequence ID" value="QDP44260.1"/>
    <property type="molecule type" value="Genomic_DNA"/>
</dbReference>
<evidence type="ECO:0000313" key="1">
    <source>
        <dbReference type="EMBL" id="QDP44260.1"/>
    </source>
</evidence>
<dbReference type="RefSeq" id="YP_010054621.1">
    <property type="nucleotide sequence ID" value="NC_054655.1"/>
</dbReference>
<accession>A0A516KRE5</accession>
<sequence>MNDDDMTYWVVEQFVQLGNESFWHEKARLLQRKGKYPESDESMREKAMMVGKRDVLNYSGRLRIRVEREETVFDSGATA</sequence>
<keyword evidence="2" id="KW-1185">Reference proteome</keyword>
<reference evidence="1 2" key="1">
    <citation type="submission" date="2019-06" db="EMBL/GenBank/DDBJ databases">
        <authorList>
            <person name="Lopez J."/>
            <person name="Ball K.N."/>
            <person name="Bhuiyan S."/>
            <person name="Nayek S."/>
            <person name="Sivoravong A."/>
            <person name="Hughes L.E."/>
            <person name="Garlena R.A."/>
            <person name="Russell D.A."/>
            <person name="Pope W.H."/>
            <person name="Jacobs-Sera D."/>
            <person name="Hatfull G.F."/>
        </authorList>
    </citation>
    <scope>NUCLEOTIDE SEQUENCE [LARGE SCALE GENOMIC DNA]</scope>
</reference>
<dbReference type="Proteomes" id="UP000317273">
    <property type="component" value="Segment"/>
</dbReference>